<dbReference type="PANTHER" id="PTHR44688">
    <property type="entry name" value="DNA-BINDING TRANSCRIPTIONAL ACTIVATOR DEVR_DOSR"/>
    <property type="match status" value="1"/>
</dbReference>
<sequence length="307" mass="32594">MRGIEIGCARLQTVVCGHTVLMVHGSGGIVEATERLYRALFTAALVYGLGTALWGLVIAPFNAFHDHAARSVGIGVALAVLGGVALRSRAGLYARLRAQPEWLVLLAILGVAALWVDGGWRSSYYLASYTGVIVAAVVAGPRWALSCAAIAAGGYVLGLAIHDYGWTRLERLRDADSVVANTGGYFIAALGFAVPVQWLGGYVARITQVLGEVEGPSLPERRRTRSLSPREVQVVQLLTDGLANESIAERLVVSGRTVQTHVANALKKTETSSRTELAVLAVREGLVPLDPTNNGGVERTRSADDSR</sequence>
<reference evidence="6" key="1">
    <citation type="submission" date="2020-02" db="EMBL/GenBank/DDBJ databases">
        <authorList>
            <person name="Meier V. D."/>
        </authorList>
    </citation>
    <scope>NUCLEOTIDE SEQUENCE</scope>
    <source>
        <strain evidence="6">AVDCRST_MAG45</strain>
    </source>
</reference>
<dbReference type="PROSITE" id="PS00622">
    <property type="entry name" value="HTH_LUXR_1"/>
    <property type="match status" value="1"/>
</dbReference>
<dbReference type="EMBL" id="CADCVU010000057">
    <property type="protein sequence ID" value="CAA9489283.1"/>
    <property type="molecule type" value="Genomic_DNA"/>
</dbReference>
<dbReference type="PRINTS" id="PR00038">
    <property type="entry name" value="HTHLUXR"/>
</dbReference>
<evidence type="ECO:0000256" key="2">
    <source>
        <dbReference type="ARBA" id="ARBA00023125"/>
    </source>
</evidence>
<evidence type="ECO:0000313" key="6">
    <source>
        <dbReference type="EMBL" id="CAA9489283.1"/>
    </source>
</evidence>
<feature type="transmembrane region" description="Helical" evidence="4">
    <location>
        <begin position="147"/>
        <end position="165"/>
    </location>
</feature>
<dbReference type="InterPro" id="IPR000792">
    <property type="entry name" value="Tscrpt_reg_LuxR_C"/>
</dbReference>
<dbReference type="PROSITE" id="PS50043">
    <property type="entry name" value="HTH_LUXR_2"/>
    <property type="match status" value="1"/>
</dbReference>
<dbReference type="SMART" id="SM00421">
    <property type="entry name" value="HTH_LUXR"/>
    <property type="match status" value="1"/>
</dbReference>
<dbReference type="SUPFAM" id="SSF46894">
    <property type="entry name" value="C-terminal effector domain of the bipartite response regulators"/>
    <property type="match status" value="1"/>
</dbReference>
<gene>
    <name evidence="6" type="ORF">AVDCRST_MAG45-641</name>
</gene>
<keyword evidence="4" id="KW-0472">Membrane</keyword>
<feature type="transmembrane region" description="Helical" evidence="4">
    <location>
        <begin position="39"/>
        <end position="61"/>
    </location>
</feature>
<dbReference type="Pfam" id="PF00196">
    <property type="entry name" value="GerE"/>
    <property type="match status" value="1"/>
</dbReference>
<name>A0A6J4SAM5_9ACTN</name>
<protein>
    <recommendedName>
        <fullName evidence="5">HTH luxR-type domain-containing protein</fullName>
    </recommendedName>
</protein>
<evidence type="ECO:0000256" key="1">
    <source>
        <dbReference type="ARBA" id="ARBA00023015"/>
    </source>
</evidence>
<feature type="transmembrane region" description="Helical" evidence="4">
    <location>
        <begin position="67"/>
        <end position="86"/>
    </location>
</feature>
<proteinExistence type="predicted"/>
<accession>A0A6J4SAM5</accession>
<keyword evidence="2" id="KW-0238">DNA-binding</keyword>
<keyword evidence="3" id="KW-0804">Transcription</keyword>
<dbReference type="Gene3D" id="1.10.10.10">
    <property type="entry name" value="Winged helix-like DNA-binding domain superfamily/Winged helix DNA-binding domain"/>
    <property type="match status" value="1"/>
</dbReference>
<dbReference type="GO" id="GO:0003677">
    <property type="term" value="F:DNA binding"/>
    <property type="evidence" value="ECO:0007669"/>
    <property type="project" value="UniProtKB-KW"/>
</dbReference>
<dbReference type="GO" id="GO:0006355">
    <property type="term" value="P:regulation of DNA-templated transcription"/>
    <property type="evidence" value="ECO:0007669"/>
    <property type="project" value="InterPro"/>
</dbReference>
<keyword evidence="1" id="KW-0805">Transcription regulation</keyword>
<dbReference type="CDD" id="cd06170">
    <property type="entry name" value="LuxR_C_like"/>
    <property type="match status" value="1"/>
</dbReference>
<keyword evidence="4" id="KW-0812">Transmembrane</keyword>
<evidence type="ECO:0000256" key="3">
    <source>
        <dbReference type="ARBA" id="ARBA00023163"/>
    </source>
</evidence>
<keyword evidence="4" id="KW-1133">Transmembrane helix</keyword>
<dbReference type="InterPro" id="IPR036388">
    <property type="entry name" value="WH-like_DNA-bd_sf"/>
</dbReference>
<evidence type="ECO:0000259" key="5">
    <source>
        <dbReference type="PROSITE" id="PS50043"/>
    </source>
</evidence>
<feature type="transmembrane region" description="Helical" evidence="4">
    <location>
        <begin position="98"/>
        <end position="116"/>
    </location>
</feature>
<feature type="transmembrane region" description="Helical" evidence="4">
    <location>
        <begin position="185"/>
        <end position="204"/>
    </location>
</feature>
<evidence type="ECO:0000256" key="4">
    <source>
        <dbReference type="SAM" id="Phobius"/>
    </source>
</evidence>
<dbReference type="PANTHER" id="PTHR44688:SF16">
    <property type="entry name" value="DNA-BINDING TRANSCRIPTIONAL ACTIVATOR DEVR_DOSR"/>
    <property type="match status" value="1"/>
</dbReference>
<dbReference type="InterPro" id="IPR016032">
    <property type="entry name" value="Sig_transdc_resp-reg_C-effctor"/>
</dbReference>
<dbReference type="AlphaFoldDB" id="A0A6J4SAM5"/>
<organism evidence="6">
    <name type="scientific">uncultured Solirubrobacterales bacterium</name>
    <dbReference type="NCBI Taxonomy" id="768556"/>
    <lineage>
        <taxon>Bacteria</taxon>
        <taxon>Bacillati</taxon>
        <taxon>Actinomycetota</taxon>
        <taxon>Thermoleophilia</taxon>
        <taxon>Solirubrobacterales</taxon>
        <taxon>environmental samples</taxon>
    </lineage>
</organism>
<feature type="domain" description="HTH luxR-type" evidence="5">
    <location>
        <begin position="220"/>
        <end position="285"/>
    </location>
</feature>